<protein>
    <submittedName>
        <fullName evidence="1">Transcription factor PIF3 isoform X6</fullName>
    </submittedName>
</protein>
<dbReference type="AlphaFoldDB" id="A0A2P2J7K9"/>
<name>A0A2P2J7K9_RHIMU</name>
<reference evidence="1" key="1">
    <citation type="submission" date="2018-02" db="EMBL/GenBank/DDBJ databases">
        <title>Rhizophora mucronata_Transcriptome.</title>
        <authorList>
            <person name="Meera S.P."/>
            <person name="Sreeshan A."/>
            <person name="Augustine A."/>
        </authorList>
    </citation>
    <scope>NUCLEOTIDE SEQUENCE</scope>
    <source>
        <tissue evidence="1">Leaf</tissue>
    </source>
</reference>
<evidence type="ECO:0000313" key="1">
    <source>
        <dbReference type="EMBL" id="MBW89464.1"/>
    </source>
</evidence>
<accession>A0A2P2J7K9</accession>
<dbReference type="EMBL" id="GGEC01008981">
    <property type="protein sequence ID" value="MBW89464.1"/>
    <property type="molecule type" value="Transcribed_RNA"/>
</dbReference>
<proteinExistence type="predicted"/>
<organism evidence="1">
    <name type="scientific">Rhizophora mucronata</name>
    <name type="common">Asiatic mangrove</name>
    <dbReference type="NCBI Taxonomy" id="61149"/>
    <lineage>
        <taxon>Eukaryota</taxon>
        <taxon>Viridiplantae</taxon>
        <taxon>Streptophyta</taxon>
        <taxon>Embryophyta</taxon>
        <taxon>Tracheophyta</taxon>
        <taxon>Spermatophyta</taxon>
        <taxon>Magnoliopsida</taxon>
        <taxon>eudicotyledons</taxon>
        <taxon>Gunneridae</taxon>
        <taxon>Pentapetalae</taxon>
        <taxon>rosids</taxon>
        <taxon>fabids</taxon>
        <taxon>Malpighiales</taxon>
        <taxon>Rhizophoraceae</taxon>
        <taxon>Rhizophora</taxon>
    </lineage>
</organism>
<sequence>MNPTRLTDMAFVPESDFVELAWENGQIQTSRARKTQTTNNCCLGS</sequence>